<dbReference type="InterPro" id="IPR029063">
    <property type="entry name" value="SAM-dependent_MTases_sf"/>
</dbReference>
<reference evidence="9" key="1">
    <citation type="submission" date="2015-02" db="EMBL/GenBank/DDBJ databases">
        <authorList>
            <person name="Chooi Y.-H."/>
        </authorList>
    </citation>
    <scope>NUCLEOTIDE SEQUENCE [LARGE SCALE GENOMIC DNA]</scope>
    <source>
        <strain evidence="9">strain Y</strain>
    </source>
</reference>
<dbReference type="InterPro" id="IPR002295">
    <property type="entry name" value="N4/N6-MTase_EcoPI_Mod-like"/>
</dbReference>
<sequence>MSDKPKNGYGPSNPHPLSQMRSELIWEGKYDEFGNRREVDVAAHSMPLQRIETLDLPRSQATAQKSLFDASTAYRDDFRNQLIWGDNKLVLASLHQEYQGKVDLIYIDPPFDVGADFTMDVAIGDGSQMTEKDQSLIELVAYRDMWGKGADSYLQMLYERLTLMRSLLSETGSIFVHCDWHMSHMIRMLLDVVFGRDRFVNEIVWHYYNKMQGNVGHFAQNHDTIFWYKNGSKHKYFPQREERDGTTKQIKRVWDKEKGKIVNAKGADGKVIYTESDSRGVDSVWYLSMLQPADKTENLGYATQKPETLLGRIISATTEENDLVADFFCGSGTTLAVAEQLGRRWIGSDLGRYSIHTARKRLIGVQRQLHEAGKPYRSFDVFNLGRYERQWWQQEALRDAEDEHRNIVLGFFRAEPISNAPSPLIHGRKATAYIHVDGIDSIFTRDEAKAVALAAKAAGGKQVHCLAWDFEMDIRQAIAGIETELGVKVRLHRIPREIMEKNRTEVPPFFEVALLEAQPVVHKGPKGNTVEIKLTNFLPSLTEVPSKELEALQERAMNSGFDFIDFWAIDFDWGPDKPFNHHWQDYRTRKDRSLKTVSDAEFAYDKPGKHTACVKVVDVFGCDTSITVEIEV</sequence>
<evidence type="ECO:0000256" key="6">
    <source>
        <dbReference type="ARBA" id="ARBA00047942"/>
    </source>
</evidence>
<dbReference type="GO" id="GO:0009007">
    <property type="term" value="F:site-specific DNA-methyltransferase (adenine-specific) activity"/>
    <property type="evidence" value="ECO:0007669"/>
    <property type="project" value="UniProtKB-EC"/>
</dbReference>
<dbReference type="InterPro" id="IPR002941">
    <property type="entry name" value="DNA_methylase_N4/N6"/>
</dbReference>
<dbReference type="SUPFAM" id="SSF53335">
    <property type="entry name" value="S-adenosyl-L-methionine-dependent methyltransferases"/>
    <property type="match status" value="1"/>
</dbReference>
<keyword evidence="5" id="KW-0949">S-adenosyl-L-methionine</keyword>
<keyword evidence="4" id="KW-0808">Transferase</keyword>
<organism evidence="8 9">
    <name type="scientific">Candidatus Filomicrobium marinum</name>
    <dbReference type="NCBI Taxonomy" id="1608628"/>
    <lineage>
        <taxon>Bacteria</taxon>
        <taxon>Pseudomonadati</taxon>
        <taxon>Pseudomonadota</taxon>
        <taxon>Alphaproteobacteria</taxon>
        <taxon>Hyphomicrobiales</taxon>
        <taxon>Hyphomicrobiaceae</taxon>
        <taxon>Filomicrobium</taxon>
    </lineage>
</organism>
<gene>
    <name evidence="8" type="ORF">YBN1229_v1_1675</name>
</gene>
<evidence type="ECO:0000256" key="5">
    <source>
        <dbReference type="ARBA" id="ARBA00022691"/>
    </source>
</evidence>
<dbReference type="GO" id="GO:0008170">
    <property type="term" value="F:N-methyltransferase activity"/>
    <property type="evidence" value="ECO:0007669"/>
    <property type="project" value="InterPro"/>
</dbReference>
<evidence type="ECO:0000259" key="7">
    <source>
        <dbReference type="Pfam" id="PF01555"/>
    </source>
</evidence>
<proteinExistence type="inferred from homology"/>
<dbReference type="GO" id="GO:0003677">
    <property type="term" value="F:DNA binding"/>
    <property type="evidence" value="ECO:0007669"/>
    <property type="project" value="InterPro"/>
</dbReference>
<name>A0A0D6JET5_9HYPH</name>
<dbReference type="EC" id="2.1.1.72" evidence="2"/>
<dbReference type="GO" id="GO:0005737">
    <property type="term" value="C:cytoplasm"/>
    <property type="evidence" value="ECO:0007669"/>
    <property type="project" value="TreeGrafter"/>
</dbReference>
<dbReference type="PRINTS" id="PR00506">
    <property type="entry name" value="D21N6MTFRASE"/>
</dbReference>
<feature type="domain" description="DNA methylase N-4/N-6" evidence="7">
    <location>
        <begin position="102"/>
        <end position="358"/>
    </location>
</feature>
<keyword evidence="3 8" id="KW-0489">Methyltransferase</keyword>
<dbReference type="PROSITE" id="PS00092">
    <property type="entry name" value="N6_MTASE"/>
    <property type="match status" value="1"/>
</dbReference>
<evidence type="ECO:0000256" key="2">
    <source>
        <dbReference type="ARBA" id="ARBA00011900"/>
    </source>
</evidence>
<keyword evidence="9" id="KW-1185">Reference proteome</keyword>
<dbReference type="KEGG" id="fil:BN1229_v1_1671"/>
<dbReference type="GO" id="GO:0032259">
    <property type="term" value="P:methylation"/>
    <property type="evidence" value="ECO:0007669"/>
    <property type="project" value="UniProtKB-KW"/>
</dbReference>
<dbReference type="RefSeq" id="WP_046477827.1">
    <property type="nucleotide sequence ID" value="NZ_LN829118.1"/>
</dbReference>
<dbReference type="PANTHER" id="PTHR13370:SF24">
    <property type="entry name" value="TYPE III RESTRICTION-MODIFICATION ENZYME STYLTI MOD SUBUNIT"/>
    <property type="match status" value="1"/>
</dbReference>
<dbReference type="Pfam" id="PF01555">
    <property type="entry name" value="N6_N4_Mtase"/>
    <property type="match status" value="1"/>
</dbReference>
<dbReference type="AlphaFoldDB" id="A0A0D6JET5"/>
<evidence type="ECO:0000256" key="1">
    <source>
        <dbReference type="ARBA" id="ARBA00006594"/>
    </source>
</evidence>
<comment type="similarity">
    <text evidence="1">Belongs to the N(4)/N(6)-methyltransferase family.</text>
</comment>
<comment type="catalytic activity">
    <reaction evidence="6">
        <text>a 2'-deoxyadenosine in DNA + S-adenosyl-L-methionine = an N(6)-methyl-2'-deoxyadenosine in DNA + S-adenosyl-L-homocysteine + H(+)</text>
        <dbReference type="Rhea" id="RHEA:15197"/>
        <dbReference type="Rhea" id="RHEA-COMP:12418"/>
        <dbReference type="Rhea" id="RHEA-COMP:12419"/>
        <dbReference type="ChEBI" id="CHEBI:15378"/>
        <dbReference type="ChEBI" id="CHEBI:57856"/>
        <dbReference type="ChEBI" id="CHEBI:59789"/>
        <dbReference type="ChEBI" id="CHEBI:90615"/>
        <dbReference type="ChEBI" id="CHEBI:90616"/>
        <dbReference type="EC" id="2.1.1.72"/>
    </reaction>
</comment>
<protein>
    <recommendedName>
        <fullName evidence="2">site-specific DNA-methyltransferase (adenine-specific)</fullName>
        <ecNumber evidence="2">2.1.1.72</ecNumber>
    </recommendedName>
</protein>
<accession>A0A0D6JET5</accession>
<dbReference type="PANTHER" id="PTHR13370">
    <property type="entry name" value="RNA METHYLASE-RELATED"/>
    <property type="match status" value="1"/>
</dbReference>
<evidence type="ECO:0000313" key="8">
    <source>
        <dbReference type="EMBL" id="CPR18358.1"/>
    </source>
</evidence>
<dbReference type="Gene3D" id="3.40.50.150">
    <property type="entry name" value="Vaccinia Virus protein VP39"/>
    <property type="match status" value="1"/>
</dbReference>
<dbReference type="Proteomes" id="UP000033187">
    <property type="component" value="Chromosome 1"/>
</dbReference>
<evidence type="ECO:0000256" key="3">
    <source>
        <dbReference type="ARBA" id="ARBA00022603"/>
    </source>
</evidence>
<evidence type="ECO:0000313" key="9">
    <source>
        <dbReference type="Proteomes" id="UP000033187"/>
    </source>
</evidence>
<dbReference type="EMBL" id="LN829119">
    <property type="protein sequence ID" value="CPR18358.1"/>
    <property type="molecule type" value="Genomic_DNA"/>
</dbReference>
<dbReference type="REBASE" id="110366">
    <property type="entry name" value="M.FspYORF1675P"/>
</dbReference>
<evidence type="ECO:0000256" key="4">
    <source>
        <dbReference type="ARBA" id="ARBA00022679"/>
    </source>
</evidence>
<dbReference type="KEGG" id="fiy:BN1229_v1_1675"/>
<dbReference type="InterPro" id="IPR002052">
    <property type="entry name" value="DNA_methylase_N6_adenine_CS"/>
</dbReference>
<dbReference type="OrthoDB" id="9816043at2"/>